<organism evidence="2 3">
    <name type="scientific">Microcystis wesenbergii Mw_MB_S_20031200_S109D</name>
    <dbReference type="NCBI Taxonomy" id="2486241"/>
    <lineage>
        <taxon>Bacteria</taxon>
        <taxon>Bacillati</taxon>
        <taxon>Cyanobacteriota</taxon>
        <taxon>Cyanophyceae</taxon>
        <taxon>Oscillatoriophycideae</taxon>
        <taxon>Chroococcales</taxon>
        <taxon>Microcystaceae</taxon>
        <taxon>Microcystis</taxon>
    </lineage>
</organism>
<evidence type="ECO:0000313" key="2">
    <source>
        <dbReference type="EMBL" id="TRV23767.1"/>
    </source>
</evidence>
<accession>A0A552LU93</accession>
<comment type="caution">
    <text evidence="2">The sequence shown here is derived from an EMBL/GenBank/DDBJ whole genome shotgun (WGS) entry which is preliminary data.</text>
</comment>
<keyword evidence="1" id="KW-0812">Transmembrane</keyword>
<evidence type="ECO:0000313" key="3">
    <source>
        <dbReference type="Proteomes" id="UP000318616"/>
    </source>
</evidence>
<dbReference type="PANTHER" id="PTHR37309:SF1">
    <property type="entry name" value="SLR0284 PROTEIN"/>
    <property type="match status" value="1"/>
</dbReference>
<name>A0A552LU93_9CHRO</name>
<dbReference type="Proteomes" id="UP000318616">
    <property type="component" value="Unassembled WGS sequence"/>
</dbReference>
<dbReference type="InterPro" id="IPR007165">
    <property type="entry name" value="Phage_holin_4_2"/>
</dbReference>
<proteinExistence type="predicted"/>
<dbReference type="Pfam" id="PF04020">
    <property type="entry name" value="Phage_holin_4_2"/>
    <property type="match status" value="1"/>
</dbReference>
<gene>
    <name evidence="2" type="ORF">EWV88_10900</name>
</gene>
<feature type="transmembrane region" description="Helical" evidence="1">
    <location>
        <begin position="54"/>
        <end position="79"/>
    </location>
</feature>
<evidence type="ECO:0000256" key="1">
    <source>
        <dbReference type="SAM" id="Phobius"/>
    </source>
</evidence>
<sequence>MIGILLNILATALSLLVVDIIFPGVKVDSFIVAMVAGAVIGLVNALVKPILGLLSLPITILTLGGFILVLNGFCFWLASILVPGFAVKGLVAFIGAPIVLSLVNTPLNKYFAEKGSSEVPQ</sequence>
<keyword evidence="1" id="KW-1133">Transmembrane helix</keyword>
<reference evidence="2 3" key="1">
    <citation type="submission" date="2019-01" db="EMBL/GenBank/DDBJ databases">
        <title>Coherence of Microcystis species and biogeography revealed through population genomics.</title>
        <authorList>
            <person name="Perez-Carrascal O.M."/>
            <person name="Terrat Y."/>
            <person name="Giani A."/>
            <person name="Fortin N."/>
            <person name="Tromas N."/>
            <person name="Shapiro B.J."/>
        </authorList>
    </citation>
    <scope>NUCLEOTIDE SEQUENCE [LARGE SCALE GENOMIC DNA]</scope>
    <source>
        <strain evidence="2">Mw_MB_S_20031200_S109D</strain>
    </source>
</reference>
<protein>
    <submittedName>
        <fullName evidence="2">Phage holin family protein</fullName>
    </submittedName>
</protein>
<dbReference type="EMBL" id="SFAP01000139">
    <property type="protein sequence ID" value="TRV23767.1"/>
    <property type="molecule type" value="Genomic_DNA"/>
</dbReference>
<keyword evidence="1" id="KW-0472">Membrane</keyword>
<dbReference type="AlphaFoldDB" id="A0A552LU93"/>
<dbReference type="PANTHER" id="PTHR37309">
    <property type="entry name" value="SLR0284 PROTEIN"/>
    <property type="match status" value="1"/>
</dbReference>
<feature type="transmembrane region" description="Helical" evidence="1">
    <location>
        <begin position="29"/>
        <end position="47"/>
    </location>
</feature>
<feature type="transmembrane region" description="Helical" evidence="1">
    <location>
        <begin position="85"/>
        <end position="104"/>
    </location>
</feature>